<dbReference type="Proteomes" id="UP001163835">
    <property type="component" value="Unassembled WGS sequence"/>
</dbReference>
<sequence length="68" mass="7792">MGVLETCVRANVAGEIFLRLYSETYIGTKDLIESYYDEQGKALEFGRDSPDITLDEKKRFFKGANTNY</sequence>
<comment type="caution">
    <text evidence="1">The sequence shown here is derived from an EMBL/GenBank/DDBJ whole genome shotgun (WGS) entry which is preliminary data.</text>
</comment>
<feature type="non-terminal residue" evidence="1">
    <location>
        <position position="68"/>
    </location>
</feature>
<organism evidence="1 2">
    <name type="scientific">Lentinula aff. lateritia</name>
    <dbReference type="NCBI Taxonomy" id="2804960"/>
    <lineage>
        <taxon>Eukaryota</taxon>
        <taxon>Fungi</taxon>
        <taxon>Dikarya</taxon>
        <taxon>Basidiomycota</taxon>
        <taxon>Agaricomycotina</taxon>
        <taxon>Agaricomycetes</taxon>
        <taxon>Agaricomycetidae</taxon>
        <taxon>Agaricales</taxon>
        <taxon>Marasmiineae</taxon>
        <taxon>Omphalotaceae</taxon>
        <taxon>Lentinula</taxon>
    </lineage>
</organism>
<protein>
    <submittedName>
        <fullName evidence="1">Uncharacterized protein</fullName>
    </submittedName>
</protein>
<dbReference type="EMBL" id="MU796066">
    <property type="protein sequence ID" value="KAJ3804365.1"/>
    <property type="molecule type" value="Genomic_DNA"/>
</dbReference>
<proteinExistence type="predicted"/>
<accession>A0ACC1TI06</accession>
<evidence type="ECO:0000313" key="2">
    <source>
        <dbReference type="Proteomes" id="UP001163835"/>
    </source>
</evidence>
<evidence type="ECO:0000313" key="1">
    <source>
        <dbReference type="EMBL" id="KAJ3804365.1"/>
    </source>
</evidence>
<reference evidence="1" key="1">
    <citation type="submission" date="2022-09" db="EMBL/GenBank/DDBJ databases">
        <title>A Global Phylogenomic Analysis of the Shiitake Genus Lentinula.</title>
        <authorList>
            <consortium name="DOE Joint Genome Institute"/>
            <person name="Sierra-Patev S."/>
            <person name="Min B."/>
            <person name="Naranjo-Ortiz M."/>
            <person name="Looney B."/>
            <person name="Konkel Z."/>
            <person name="Slot J.C."/>
            <person name="Sakamoto Y."/>
            <person name="Steenwyk J.L."/>
            <person name="Rokas A."/>
            <person name="Carro J."/>
            <person name="Camarero S."/>
            <person name="Ferreira P."/>
            <person name="Molpeceres G."/>
            <person name="Ruiz-Duenas F.J."/>
            <person name="Serrano A."/>
            <person name="Henrissat B."/>
            <person name="Drula E."/>
            <person name="Hughes K.W."/>
            <person name="Mata J.L."/>
            <person name="Ishikawa N.K."/>
            <person name="Vargas-Isla R."/>
            <person name="Ushijima S."/>
            <person name="Smith C.A."/>
            <person name="Ahrendt S."/>
            <person name="Andreopoulos W."/>
            <person name="He G."/>
            <person name="Labutti K."/>
            <person name="Lipzen A."/>
            <person name="Ng V."/>
            <person name="Riley R."/>
            <person name="Sandor L."/>
            <person name="Barry K."/>
            <person name="Martinez A.T."/>
            <person name="Xiao Y."/>
            <person name="Gibbons J.G."/>
            <person name="Terashima K."/>
            <person name="Grigoriev I.V."/>
            <person name="Hibbett D.S."/>
        </authorList>
    </citation>
    <scope>NUCLEOTIDE SEQUENCE</scope>
    <source>
        <strain evidence="1">TMI1499</strain>
    </source>
</reference>
<name>A0ACC1TI06_9AGAR</name>
<gene>
    <name evidence="1" type="ORF">F5876DRAFT_16406</name>
</gene>
<keyword evidence="2" id="KW-1185">Reference proteome</keyword>